<evidence type="ECO:0000313" key="5">
    <source>
        <dbReference type="Proteomes" id="UP001596540"/>
    </source>
</evidence>
<evidence type="ECO:0000256" key="2">
    <source>
        <dbReference type="ARBA" id="ARBA00022679"/>
    </source>
</evidence>
<reference evidence="5" key="1">
    <citation type="journal article" date="2019" name="Int. J. Syst. Evol. Microbiol.">
        <title>The Global Catalogue of Microorganisms (GCM) 10K type strain sequencing project: providing services to taxonomists for standard genome sequencing and annotation.</title>
        <authorList>
            <consortium name="The Broad Institute Genomics Platform"/>
            <consortium name="The Broad Institute Genome Sequencing Center for Infectious Disease"/>
            <person name="Wu L."/>
            <person name="Ma J."/>
        </authorList>
    </citation>
    <scope>NUCLEOTIDE SEQUENCE [LARGE SCALE GENOMIC DNA]</scope>
    <source>
        <strain evidence="5">CGMCC 4.7382</strain>
    </source>
</reference>
<evidence type="ECO:0000259" key="3">
    <source>
        <dbReference type="Pfam" id="PF13439"/>
    </source>
</evidence>
<dbReference type="RefSeq" id="WP_379872500.1">
    <property type="nucleotide sequence ID" value="NZ_JBHTBH010000009.1"/>
</dbReference>
<accession>A0ABW2KIY6</accession>
<organism evidence="4 5">
    <name type="scientific">Marinactinospora rubrisoli</name>
    <dbReference type="NCBI Taxonomy" id="2715399"/>
    <lineage>
        <taxon>Bacteria</taxon>
        <taxon>Bacillati</taxon>
        <taxon>Actinomycetota</taxon>
        <taxon>Actinomycetes</taxon>
        <taxon>Streptosporangiales</taxon>
        <taxon>Nocardiopsidaceae</taxon>
        <taxon>Marinactinospora</taxon>
    </lineage>
</organism>
<dbReference type="Pfam" id="PF13692">
    <property type="entry name" value="Glyco_trans_1_4"/>
    <property type="match status" value="1"/>
</dbReference>
<name>A0ABW2KIY6_9ACTN</name>
<keyword evidence="2 4" id="KW-0808">Transferase</keyword>
<keyword evidence="1 4" id="KW-0328">Glycosyltransferase</keyword>
<dbReference type="GO" id="GO:0016757">
    <property type="term" value="F:glycosyltransferase activity"/>
    <property type="evidence" value="ECO:0007669"/>
    <property type="project" value="UniProtKB-KW"/>
</dbReference>
<dbReference type="PANTHER" id="PTHR45947">
    <property type="entry name" value="SULFOQUINOVOSYL TRANSFERASE SQD2"/>
    <property type="match status" value="1"/>
</dbReference>
<dbReference type="Gene3D" id="3.40.50.2000">
    <property type="entry name" value="Glycogen Phosphorylase B"/>
    <property type="match status" value="2"/>
</dbReference>
<keyword evidence="5" id="KW-1185">Reference proteome</keyword>
<dbReference type="Pfam" id="PF13439">
    <property type="entry name" value="Glyco_transf_4"/>
    <property type="match status" value="1"/>
</dbReference>
<evidence type="ECO:0000256" key="1">
    <source>
        <dbReference type="ARBA" id="ARBA00022676"/>
    </source>
</evidence>
<dbReference type="EMBL" id="JBHTBH010000009">
    <property type="protein sequence ID" value="MFC7329853.1"/>
    <property type="molecule type" value="Genomic_DNA"/>
</dbReference>
<dbReference type="InterPro" id="IPR050194">
    <property type="entry name" value="Glycosyltransferase_grp1"/>
</dbReference>
<protein>
    <submittedName>
        <fullName evidence="4">Glycosyltransferase</fullName>
        <ecNumber evidence="4">2.4.-.-</ecNumber>
    </submittedName>
</protein>
<dbReference type="InterPro" id="IPR028098">
    <property type="entry name" value="Glyco_trans_4-like_N"/>
</dbReference>
<evidence type="ECO:0000313" key="4">
    <source>
        <dbReference type="EMBL" id="MFC7329853.1"/>
    </source>
</evidence>
<dbReference type="SUPFAM" id="SSF53756">
    <property type="entry name" value="UDP-Glycosyltransferase/glycogen phosphorylase"/>
    <property type="match status" value="1"/>
</dbReference>
<dbReference type="PANTHER" id="PTHR45947:SF13">
    <property type="entry name" value="TRANSFERASE"/>
    <property type="match status" value="1"/>
</dbReference>
<comment type="caution">
    <text evidence="4">The sequence shown here is derived from an EMBL/GenBank/DDBJ whole genome shotgun (WGS) entry which is preliminary data.</text>
</comment>
<feature type="domain" description="Glycosyltransferase subfamily 4-like N-terminal" evidence="3">
    <location>
        <begin position="14"/>
        <end position="210"/>
    </location>
</feature>
<gene>
    <name evidence="4" type="ORF">ACFQRF_19140</name>
</gene>
<proteinExistence type="predicted"/>
<dbReference type="EC" id="2.4.-.-" evidence="4"/>
<sequence length="407" mass="44820">MRIGLFTDYFLPAVGGVQTLVAAQHRLLTERGHDVTIVCASYGQRRDMRAAHVIHLPSAARLAFDQHRPYLPLPHHQRRLVAEIARRGGFDIVHGHTEFGLSMAARAVARACDAPYVVTMHTLMHRQLEDTFADPLLWSRRLVRLQRLMLRPGPDTYRPAEDATPAQHNVWRFMVRHANTADAVLVPSRHFAEKLADRGVRPPLHVVPNVTVTARDRPERTAAREPTIVWAGRLSAEKRVLPFLEALRTLPPTGWRAEVYGGGAQERECRAFLAAHPMPVRLFGARPHAEVLAALDRADIAAITSCGFDNHPMAVVEAVAAGLPILACDPDLSEGVTPENAVLTEPDPAAIGAGLGRLVRDAGLRAALAAGSRRLAADYTGERFAERLERVYREALAGRRTARSRSA</sequence>
<dbReference type="Proteomes" id="UP001596540">
    <property type="component" value="Unassembled WGS sequence"/>
</dbReference>